<dbReference type="PANTHER" id="PTHR43394">
    <property type="entry name" value="ATP-DEPENDENT PERMEASE MDL1, MITOCHONDRIAL"/>
    <property type="match status" value="1"/>
</dbReference>
<dbReference type="CDD" id="cd18547">
    <property type="entry name" value="ABC_6TM_Tm288_like"/>
    <property type="match status" value="1"/>
</dbReference>
<dbReference type="InterPro" id="IPR036640">
    <property type="entry name" value="ABC1_TM_sf"/>
</dbReference>
<feature type="domain" description="ABC transmembrane type-1" evidence="14">
    <location>
        <begin position="34"/>
        <end position="320"/>
    </location>
</feature>
<keyword evidence="7 12" id="KW-1133">Transmembrane helix</keyword>
<dbReference type="Proteomes" id="UP000545493">
    <property type="component" value="Unassembled WGS sequence"/>
</dbReference>
<dbReference type="InterPro" id="IPR039421">
    <property type="entry name" value="Type_1_exporter"/>
</dbReference>
<dbReference type="SUPFAM" id="SSF52540">
    <property type="entry name" value="P-loop containing nucleoside triphosphate hydrolases"/>
    <property type="match status" value="1"/>
</dbReference>
<organism evidence="15 16">
    <name type="scientific">Saccharomonospora amisosensis</name>
    <dbReference type="NCBI Taxonomy" id="1128677"/>
    <lineage>
        <taxon>Bacteria</taxon>
        <taxon>Bacillati</taxon>
        <taxon>Actinomycetota</taxon>
        <taxon>Actinomycetes</taxon>
        <taxon>Pseudonocardiales</taxon>
        <taxon>Pseudonocardiaceae</taxon>
        <taxon>Saccharomonospora</taxon>
    </lineage>
</organism>
<evidence type="ECO:0000259" key="13">
    <source>
        <dbReference type="PROSITE" id="PS50893"/>
    </source>
</evidence>
<keyword evidence="5" id="KW-0547">Nucleotide-binding</keyword>
<dbReference type="SUPFAM" id="SSF90123">
    <property type="entry name" value="ABC transporter transmembrane region"/>
    <property type="match status" value="1"/>
</dbReference>
<dbReference type="PROSITE" id="PS50929">
    <property type="entry name" value="ABC_TM1F"/>
    <property type="match status" value="1"/>
</dbReference>
<dbReference type="InterPro" id="IPR017871">
    <property type="entry name" value="ABC_transporter-like_CS"/>
</dbReference>
<dbReference type="GO" id="GO:0016887">
    <property type="term" value="F:ATP hydrolysis activity"/>
    <property type="evidence" value="ECO:0007669"/>
    <property type="project" value="InterPro"/>
</dbReference>
<dbReference type="InterPro" id="IPR011527">
    <property type="entry name" value="ABC1_TM_dom"/>
</dbReference>
<dbReference type="GO" id="GO:0005886">
    <property type="term" value="C:plasma membrane"/>
    <property type="evidence" value="ECO:0007669"/>
    <property type="project" value="UniProtKB-SubCell"/>
</dbReference>
<protein>
    <recommendedName>
        <fullName evidence="11">Fatty acid ABC transporter ATP-binding/permease protein</fullName>
    </recommendedName>
</protein>
<sequence length="596" mass="64457">MTSPQPTLDRPASVSRTASRLVRQMRPDRVRLGLIVALAVVGMGAMVTTPALLGAATDTVITGIRRGKVDFGAVATLLVFTGALAALSWLCTVTQGRLIATVVQRLAFRLRERTDTILARLPLSYFDTRPRGDILSRATNDIDNLAQTVQQLANRLLSSLFLFVGSLVMMLRISWLLAAIAVATLPVVLWTTRAIARRSRPQFARQWAATGALNGHLEEVYSGHSLVTAFGRWPQAKTTFNAHNDDLRATSIRAQFYSGLIAPAMTFLGNLNYVLVAVVGGLRVATSSLSIGDMQAFIQYVMQLNQPITTIASLAGQIQSAFASAERVFDLHDAEPQRPDPVRSQRPATVTGAVEFSGVSFRYRKDTPLIENLSLSVRPGRTVAIVGPTGAGKTTLVNLLLRFYELDAGTITVDGVDITAMSRDDLRTRIGMVLQDTWLCGGTIADNIAYGRPGASREEIVAAASAVHADHLIRTMPDGYDTVIDDEGDSLSAGERQLITIARAFLIDPAILVLDEATSSVDTRTEMLVQQGMTALRRGRTSFVIAHRLSTISDADVILVMHDGRIVEQGDHHELLAADGAYTRLYRAQSAVSPAG</sequence>
<dbReference type="CDD" id="cd03254">
    <property type="entry name" value="ABCC_Glucan_exporter_like"/>
    <property type="match status" value="1"/>
</dbReference>
<evidence type="ECO:0000256" key="2">
    <source>
        <dbReference type="ARBA" id="ARBA00022448"/>
    </source>
</evidence>
<keyword evidence="16" id="KW-1185">Reference proteome</keyword>
<dbReference type="AlphaFoldDB" id="A0A7X5UNV2"/>
<dbReference type="SMART" id="SM00382">
    <property type="entry name" value="AAA"/>
    <property type="match status" value="1"/>
</dbReference>
<dbReference type="InterPro" id="IPR027417">
    <property type="entry name" value="P-loop_NTPase"/>
</dbReference>
<dbReference type="Gene3D" id="3.40.50.300">
    <property type="entry name" value="P-loop containing nucleotide triphosphate hydrolases"/>
    <property type="match status" value="1"/>
</dbReference>
<comment type="caution">
    <text evidence="15">The sequence shown here is derived from an EMBL/GenBank/DDBJ whole genome shotgun (WGS) entry which is preliminary data.</text>
</comment>
<keyword evidence="8 12" id="KW-0472">Membrane</keyword>
<feature type="transmembrane region" description="Helical" evidence="12">
    <location>
        <begin position="256"/>
        <end position="282"/>
    </location>
</feature>
<dbReference type="GO" id="GO:0005524">
    <property type="term" value="F:ATP binding"/>
    <property type="evidence" value="ECO:0007669"/>
    <property type="project" value="UniProtKB-KW"/>
</dbReference>
<dbReference type="PROSITE" id="PS50893">
    <property type="entry name" value="ABC_TRANSPORTER_2"/>
    <property type="match status" value="1"/>
</dbReference>
<evidence type="ECO:0000256" key="6">
    <source>
        <dbReference type="ARBA" id="ARBA00022840"/>
    </source>
</evidence>
<feature type="transmembrane region" description="Helical" evidence="12">
    <location>
        <begin position="175"/>
        <end position="196"/>
    </location>
</feature>
<evidence type="ECO:0000313" key="15">
    <source>
        <dbReference type="EMBL" id="NIJ11478.1"/>
    </source>
</evidence>
<feature type="transmembrane region" description="Helical" evidence="12">
    <location>
        <begin position="30"/>
        <end position="53"/>
    </location>
</feature>
<feature type="domain" description="ABC transporter" evidence="13">
    <location>
        <begin position="354"/>
        <end position="588"/>
    </location>
</feature>
<keyword evidence="3" id="KW-1003">Cell membrane</keyword>
<evidence type="ECO:0000256" key="9">
    <source>
        <dbReference type="ARBA" id="ARBA00055053"/>
    </source>
</evidence>
<dbReference type="GO" id="GO:0015421">
    <property type="term" value="F:ABC-type oligopeptide transporter activity"/>
    <property type="evidence" value="ECO:0007669"/>
    <property type="project" value="TreeGrafter"/>
</dbReference>
<evidence type="ECO:0000259" key="14">
    <source>
        <dbReference type="PROSITE" id="PS50929"/>
    </source>
</evidence>
<evidence type="ECO:0000256" key="4">
    <source>
        <dbReference type="ARBA" id="ARBA00022692"/>
    </source>
</evidence>
<dbReference type="RefSeq" id="WP_167168856.1">
    <property type="nucleotide sequence ID" value="NZ_JAAOYM010000001.1"/>
</dbReference>
<dbReference type="EMBL" id="JAAOYM010000001">
    <property type="protein sequence ID" value="NIJ11478.1"/>
    <property type="molecule type" value="Genomic_DNA"/>
</dbReference>
<dbReference type="PROSITE" id="PS00211">
    <property type="entry name" value="ABC_TRANSPORTER_1"/>
    <property type="match status" value="1"/>
</dbReference>
<evidence type="ECO:0000256" key="5">
    <source>
        <dbReference type="ARBA" id="ARBA00022741"/>
    </source>
</evidence>
<dbReference type="FunFam" id="1.20.1560.10:FF:000011">
    <property type="entry name" value="Multidrug ABC transporter ATP-binding protein"/>
    <property type="match status" value="1"/>
</dbReference>
<accession>A0A7X5UNV2</accession>
<evidence type="ECO:0000256" key="7">
    <source>
        <dbReference type="ARBA" id="ARBA00022989"/>
    </source>
</evidence>
<dbReference type="Pfam" id="PF00005">
    <property type="entry name" value="ABC_tran"/>
    <property type="match status" value="1"/>
</dbReference>
<dbReference type="InterPro" id="IPR003593">
    <property type="entry name" value="AAA+_ATPase"/>
</dbReference>
<evidence type="ECO:0000313" key="16">
    <source>
        <dbReference type="Proteomes" id="UP000545493"/>
    </source>
</evidence>
<dbReference type="Gene3D" id="1.20.1560.10">
    <property type="entry name" value="ABC transporter type 1, transmembrane domain"/>
    <property type="match status" value="1"/>
</dbReference>
<evidence type="ECO:0000256" key="12">
    <source>
        <dbReference type="SAM" id="Phobius"/>
    </source>
</evidence>
<evidence type="ECO:0000256" key="3">
    <source>
        <dbReference type="ARBA" id="ARBA00022475"/>
    </source>
</evidence>
<dbReference type="FunFam" id="3.40.50.300:FF:000287">
    <property type="entry name" value="Multidrug ABC transporter ATP-binding protein"/>
    <property type="match status" value="1"/>
</dbReference>
<name>A0A7X5UNV2_9PSEU</name>
<comment type="function">
    <text evidence="9">ABC transporter involved in fatty acid import. Transmembrane domains (TMD) form a pore in the membrane and the ATP-binding domain (NBD) is responsible for energy generation.</text>
</comment>
<dbReference type="Pfam" id="PF00664">
    <property type="entry name" value="ABC_membrane"/>
    <property type="match status" value="1"/>
</dbReference>
<keyword evidence="4 12" id="KW-0812">Transmembrane</keyword>
<keyword evidence="2" id="KW-0813">Transport</keyword>
<evidence type="ECO:0000256" key="8">
    <source>
        <dbReference type="ARBA" id="ARBA00023136"/>
    </source>
</evidence>
<keyword evidence="6 15" id="KW-0067">ATP-binding</keyword>
<dbReference type="PANTHER" id="PTHR43394:SF1">
    <property type="entry name" value="ATP-BINDING CASSETTE SUB-FAMILY B MEMBER 10, MITOCHONDRIAL"/>
    <property type="match status" value="1"/>
</dbReference>
<evidence type="ECO:0000256" key="11">
    <source>
        <dbReference type="ARBA" id="ARBA00071747"/>
    </source>
</evidence>
<dbReference type="InterPro" id="IPR003439">
    <property type="entry name" value="ABC_transporter-like_ATP-bd"/>
</dbReference>
<gene>
    <name evidence="15" type="ORF">FHU38_001822</name>
</gene>
<proteinExistence type="inferred from homology"/>
<comment type="subcellular location">
    <subcellularLocation>
        <location evidence="1">Cell membrane</location>
        <topology evidence="1">Multi-pass membrane protein</topology>
    </subcellularLocation>
</comment>
<feature type="transmembrane region" description="Helical" evidence="12">
    <location>
        <begin position="152"/>
        <end position="169"/>
    </location>
</feature>
<comment type="similarity">
    <text evidence="10">Belongs to the ABC transporter superfamily. Lipid exporter (TC 3.A.1.106) family.</text>
</comment>
<evidence type="ECO:0000256" key="10">
    <source>
        <dbReference type="ARBA" id="ARBA00061644"/>
    </source>
</evidence>
<feature type="transmembrane region" description="Helical" evidence="12">
    <location>
        <begin position="73"/>
        <end position="91"/>
    </location>
</feature>
<reference evidence="15 16" key="1">
    <citation type="submission" date="2020-03" db="EMBL/GenBank/DDBJ databases">
        <title>Sequencing the genomes of 1000 actinobacteria strains.</title>
        <authorList>
            <person name="Klenk H.-P."/>
        </authorList>
    </citation>
    <scope>NUCLEOTIDE SEQUENCE [LARGE SCALE GENOMIC DNA]</scope>
    <source>
        <strain evidence="15 16">DSM 45685</strain>
    </source>
</reference>
<evidence type="ECO:0000256" key="1">
    <source>
        <dbReference type="ARBA" id="ARBA00004651"/>
    </source>
</evidence>